<name>A0A914URL2_9BILA</name>
<keyword evidence="5 11" id="KW-0812">Transmembrane</keyword>
<evidence type="ECO:0000256" key="11">
    <source>
        <dbReference type="RuleBase" id="RU367023"/>
    </source>
</evidence>
<dbReference type="PANTHER" id="PTHR12317">
    <property type="entry name" value="DIACYLGLYCEROL O-ACYLTRANSFERASE"/>
    <property type="match status" value="1"/>
</dbReference>
<sequence>MTKVAGIDWAPVNIPFERRMQTLAVIHFFAGFILMPIFCAIIPIYILFYTSYWWTVLVYALWFYYDKDTSRKGSRPKDWMRHARIWKHFANYFPITLVKTAELSPEKNYIMGSHPHGILSIAVFANTCTEGTNFSKTFPGIKPSLLTLVGQFWFPFRREYTMIHGAVESSRESLEWLLETPGKGRAIAIVLGGAEEVLDAHHDCFDLNLSSRRGFVKYALRYGADLVPMYNFGENSVYQQVQNPRGSKLRRFQTYFKKMMGFSPPIFQGRGIFNYTFGLLPFRSPICTVVGAPIHVDKVDKPTEEQINELHIKYCDALTKLFDDHKTKYGVPEDATLKIY</sequence>
<organism evidence="12 13">
    <name type="scientific">Plectus sambesii</name>
    <dbReference type="NCBI Taxonomy" id="2011161"/>
    <lineage>
        <taxon>Eukaryota</taxon>
        <taxon>Metazoa</taxon>
        <taxon>Ecdysozoa</taxon>
        <taxon>Nematoda</taxon>
        <taxon>Chromadorea</taxon>
        <taxon>Plectida</taxon>
        <taxon>Plectina</taxon>
        <taxon>Plectoidea</taxon>
        <taxon>Plectidae</taxon>
        <taxon>Plectus</taxon>
    </lineage>
</organism>
<evidence type="ECO:0000256" key="3">
    <source>
        <dbReference type="ARBA" id="ARBA00022516"/>
    </source>
</evidence>
<dbReference type="AlphaFoldDB" id="A0A914URL2"/>
<dbReference type="EC" id="2.3.1.-" evidence="11"/>
<evidence type="ECO:0000256" key="9">
    <source>
        <dbReference type="ARBA" id="ARBA00023136"/>
    </source>
</evidence>
<evidence type="ECO:0000313" key="12">
    <source>
        <dbReference type="Proteomes" id="UP000887566"/>
    </source>
</evidence>
<feature type="transmembrane region" description="Helical" evidence="11">
    <location>
        <begin position="44"/>
        <end position="65"/>
    </location>
</feature>
<evidence type="ECO:0000256" key="6">
    <source>
        <dbReference type="ARBA" id="ARBA00022824"/>
    </source>
</evidence>
<keyword evidence="4 11" id="KW-0808">Transferase</keyword>
<keyword evidence="8" id="KW-0443">Lipid metabolism</keyword>
<comment type="subcellular location">
    <subcellularLocation>
        <location evidence="1 11">Endoplasmic reticulum membrane</location>
        <topology evidence="1 11">Multi-pass membrane protein</topology>
    </subcellularLocation>
</comment>
<comment type="similarity">
    <text evidence="2 11">Belongs to the diacylglycerol acyltransferase family.</text>
</comment>
<evidence type="ECO:0000256" key="8">
    <source>
        <dbReference type="ARBA" id="ARBA00023098"/>
    </source>
</evidence>
<evidence type="ECO:0000256" key="2">
    <source>
        <dbReference type="ARBA" id="ARBA00005420"/>
    </source>
</evidence>
<dbReference type="InterPro" id="IPR007130">
    <property type="entry name" value="DAGAT"/>
</dbReference>
<keyword evidence="10" id="KW-0012">Acyltransferase</keyword>
<dbReference type="GO" id="GO:0019432">
    <property type="term" value="P:triglyceride biosynthetic process"/>
    <property type="evidence" value="ECO:0007669"/>
    <property type="project" value="TreeGrafter"/>
</dbReference>
<protein>
    <recommendedName>
        <fullName evidence="11">Acyltransferase</fullName>
        <ecNumber evidence="11">2.3.1.-</ecNumber>
    </recommendedName>
</protein>
<evidence type="ECO:0000256" key="10">
    <source>
        <dbReference type="ARBA" id="ARBA00023315"/>
    </source>
</evidence>
<dbReference type="GO" id="GO:0004144">
    <property type="term" value="F:diacylglycerol O-acyltransferase activity"/>
    <property type="evidence" value="ECO:0007669"/>
    <property type="project" value="TreeGrafter"/>
</dbReference>
<keyword evidence="12" id="KW-1185">Reference proteome</keyword>
<dbReference type="CDD" id="cd07987">
    <property type="entry name" value="LPLAT_MGAT-like"/>
    <property type="match status" value="1"/>
</dbReference>
<keyword evidence="9 11" id="KW-0472">Membrane</keyword>
<reference evidence="13" key="1">
    <citation type="submission" date="2022-11" db="UniProtKB">
        <authorList>
            <consortium name="WormBaseParasite"/>
        </authorList>
    </citation>
    <scope>IDENTIFICATION</scope>
</reference>
<evidence type="ECO:0000313" key="13">
    <source>
        <dbReference type="WBParaSite" id="PSAMB.scaffold1164size35099.g11483.t1"/>
    </source>
</evidence>
<accession>A0A914URL2</accession>
<evidence type="ECO:0000256" key="5">
    <source>
        <dbReference type="ARBA" id="ARBA00022692"/>
    </source>
</evidence>
<feature type="transmembrane region" description="Helical" evidence="11">
    <location>
        <begin position="20"/>
        <end position="38"/>
    </location>
</feature>
<evidence type="ECO:0000256" key="4">
    <source>
        <dbReference type="ARBA" id="ARBA00022679"/>
    </source>
</evidence>
<proteinExistence type="inferred from homology"/>
<dbReference type="Pfam" id="PF03982">
    <property type="entry name" value="DAGAT"/>
    <property type="match status" value="1"/>
</dbReference>
<keyword evidence="3" id="KW-0444">Lipid biosynthesis</keyword>
<dbReference type="GO" id="GO:0005789">
    <property type="term" value="C:endoplasmic reticulum membrane"/>
    <property type="evidence" value="ECO:0007669"/>
    <property type="project" value="UniProtKB-SubCell"/>
</dbReference>
<dbReference type="WBParaSite" id="PSAMB.scaffold1164size35099.g11483.t1">
    <property type="protein sequence ID" value="PSAMB.scaffold1164size35099.g11483.t1"/>
    <property type="gene ID" value="PSAMB.scaffold1164size35099.g11483"/>
</dbReference>
<keyword evidence="7 11" id="KW-1133">Transmembrane helix</keyword>
<evidence type="ECO:0000256" key="1">
    <source>
        <dbReference type="ARBA" id="ARBA00004477"/>
    </source>
</evidence>
<dbReference type="Proteomes" id="UP000887566">
    <property type="component" value="Unplaced"/>
</dbReference>
<keyword evidence="6 11" id="KW-0256">Endoplasmic reticulum</keyword>
<dbReference type="PANTHER" id="PTHR12317:SF71">
    <property type="entry name" value="ACYLTRANSFERASE"/>
    <property type="match status" value="1"/>
</dbReference>
<evidence type="ECO:0000256" key="7">
    <source>
        <dbReference type="ARBA" id="ARBA00022989"/>
    </source>
</evidence>